<evidence type="ECO:0000313" key="2">
    <source>
        <dbReference type="EMBL" id="MFC7136010.1"/>
    </source>
</evidence>
<evidence type="ECO:0000313" key="3">
    <source>
        <dbReference type="Proteomes" id="UP001596368"/>
    </source>
</evidence>
<dbReference type="InterPro" id="IPR013216">
    <property type="entry name" value="Methyltransf_11"/>
</dbReference>
<protein>
    <submittedName>
        <fullName evidence="2">Class I SAM-dependent methyltransferase</fullName>
        <ecNumber evidence="2">2.1.1.-</ecNumber>
    </submittedName>
</protein>
<dbReference type="Gene3D" id="3.40.50.150">
    <property type="entry name" value="Vaccinia Virus protein VP39"/>
    <property type="match status" value="1"/>
</dbReference>
<dbReference type="SUPFAM" id="SSF53335">
    <property type="entry name" value="S-adenosyl-L-methionine-dependent methyltransferases"/>
    <property type="match status" value="1"/>
</dbReference>
<proteinExistence type="predicted"/>
<keyword evidence="2" id="KW-0808">Transferase</keyword>
<keyword evidence="3" id="KW-1185">Reference proteome</keyword>
<dbReference type="AlphaFoldDB" id="A0ABD5XQW8"/>
<dbReference type="Proteomes" id="UP001596368">
    <property type="component" value="Unassembled WGS sequence"/>
</dbReference>
<dbReference type="EC" id="2.1.1.-" evidence="2"/>
<keyword evidence="2" id="KW-0489">Methyltransferase</keyword>
<dbReference type="EMBL" id="JBHSZG010000001">
    <property type="protein sequence ID" value="MFC7136010.1"/>
    <property type="molecule type" value="Genomic_DNA"/>
</dbReference>
<dbReference type="GeneID" id="81122546"/>
<dbReference type="Pfam" id="PF08241">
    <property type="entry name" value="Methyltransf_11"/>
    <property type="match status" value="1"/>
</dbReference>
<gene>
    <name evidence="2" type="ORF">ACFQRB_04455</name>
</gene>
<evidence type="ECO:0000259" key="1">
    <source>
        <dbReference type="Pfam" id="PF08241"/>
    </source>
</evidence>
<dbReference type="CDD" id="cd02440">
    <property type="entry name" value="AdoMet_MTases"/>
    <property type="match status" value="1"/>
</dbReference>
<dbReference type="InterPro" id="IPR029063">
    <property type="entry name" value="SAM-dependent_MTases_sf"/>
</dbReference>
<dbReference type="GO" id="GO:0032259">
    <property type="term" value="P:methylation"/>
    <property type="evidence" value="ECO:0007669"/>
    <property type="project" value="UniProtKB-KW"/>
</dbReference>
<comment type="caution">
    <text evidence="2">The sequence shown here is derived from an EMBL/GenBank/DDBJ whole genome shotgun (WGS) entry which is preliminary data.</text>
</comment>
<sequence>MTDSIPDTVTNALEAVPVEDATALEAGAGVGNGTAGLLAADAETVYSVTDEVDHAETVRERCPAATVLQADLGAIPLPDDTVDVVVAHGLFNVLPNETAAAVAAELTRVAAPGGWLVIDDYGPHPSDSRIRRLFAVENALAELAAARPAYVFYPADELRTLFEGHGWTHERTTTLLDPVPWTQGHMDAHVDAARRAATGVPDEVADPLLRRAERLAAEGADPTGRMYSLALRHEA</sequence>
<dbReference type="GO" id="GO:0008168">
    <property type="term" value="F:methyltransferase activity"/>
    <property type="evidence" value="ECO:0007669"/>
    <property type="project" value="UniProtKB-KW"/>
</dbReference>
<reference evidence="2 3" key="1">
    <citation type="journal article" date="2019" name="Int. J. Syst. Evol. Microbiol.">
        <title>The Global Catalogue of Microorganisms (GCM) 10K type strain sequencing project: providing services to taxonomists for standard genome sequencing and annotation.</title>
        <authorList>
            <consortium name="The Broad Institute Genomics Platform"/>
            <consortium name="The Broad Institute Genome Sequencing Center for Infectious Disease"/>
            <person name="Wu L."/>
            <person name="Ma J."/>
        </authorList>
    </citation>
    <scope>NUCLEOTIDE SEQUENCE [LARGE SCALE GENOMIC DNA]</scope>
    <source>
        <strain evidence="2 3">DT92</strain>
    </source>
</reference>
<dbReference type="RefSeq" id="WP_284012526.1">
    <property type="nucleotide sequence ID" value="NZ_CP126156.1"/>
</dbReference>
<name>A0ABD5XQW8_9EURY</name>
<accession>A0ABD5XQW8</accession>
<organism evidence="2 3">
    <name type="scientific">Halobaculum litoreum</name>
    <dbReference type="NCBI Taxonomy" id="3031998"/>
    <lineage>
        <taxon>Archaea</taxon>
        <taxon>Methanobacteriati</taxon>
        <taxon>Methanobacteriota</taxon>
        <taxon>Stenosarchaea group</taxon>
        <taxon>Halobacteria</taxon>
        <taxon>Halobacteriales</taxon>
        <taxon>Haloferacaceae</taxon>
        <taxon>Halobaculum</taxon>
    </lineage>
</organism>
<feature type="domain" description="Methyltransferase type 11" evidence="1">
    <location>
        <begin position="24"/>
        <end position="118"/>
    </location>
</feature>